<dbReference type="Gene3D" id="3.40.190.10">
    <property type="entry name" value="Periplasmic binding protein-like II"/>
    <property type="match status" value="2"/>
</dbReference>
<comment type="similarity">
    <text evidence="1">Belongs to the phosphate/phosphite/phosphonate binding protein family.</text>
</comment>
<evidence type="ECO:0000256" key="2">
    <source>
        <dbReference type="ARBA" id="ARBA00022729"/>
    </source>
</evidence>
<dbReference type="GO" id="GO:0055085">
    <property type="term" value="P:transmembrane transport"/>
    <property type="evidence" value="ECO:0007669"/>
    <property type="project" value="InterPro"/>
</dbReference>
<evidence type="ECO:0000256" key="1">
    <source>
        <dbReference type="ARBA" id="ARBA00007162"/>
    </source>
</evidence>
<proteinExistence type="inferred from homology"/>
<keyword evidence="5" id="KW-1185">Reference proteome</keyword>
<evidence type="ECO:0000256" key="3">
    <source>
        <dbReference type="SAM" id="SignalP"/>
    </source>
</evidence>
<dbReference type="PANTHER" id="PTHR35841">
    <property type="entry name" value="PHOSPHONATES-BINDING PERIPLASMIC PROTEIN"/>
    <property type="match status" value="1"/>
</dbReference>
<dbReference type="EMBL" id="AZCX01000002">
    <property type="protein sequence ID" value="KRK48634.1"/>
    <property type="molecule type" value="Genomic_DNA"/>
</dbReference>
<dbReference type="GO" id="GO:0043190">
    <property type="term" value="C:ATP-binding cassette (ABC) transporter complex"/>
    <property type="evidence" value="ECO:0007669"/>
    <property type="project" value="InterPro"/>
</dbReference>
<dbReference type="STRING" id="1302272.FC96_GL000948"/>
<dbReference type="PROSITE" id="PS51257">
    <property type="entry name" value="PROKAR_LIPOPROTEIN"/>
    <property type="match status" value="1"/>
</dbReference>
<feature type="chain" id="PRO_5038510846" evidence="3">
    <location>
        <begin position="19"/>
        <end position="337"/>
    </location>
</feature>
<dbReference type="NCBIfam" id="TIGR01098">
    <property type="entry name" value="3A0109s03R"/>
    <property type="match status" value="1"/>
</dbReference>
<gene>
    <name evidence="4" type="ORF">FC96_GL000948</name>
</gene>
<dbReference type="PATRIC" id="fig|1302272.5.peg.955"/>
<reference evidence="4 5" key="1">
    <citation type="journal article" date="2015" name="Genome Announc.">
        <title>Expanding the biotechnology potential of lactobacilli through comparative genomics of 213 strains and associated genera.</title>
        <authorList>
            <person name="Sun Z."/>
            <person name="Harris H.M."/>
            <person name="McCann A."/>
            <person name="Guo C."/>
            <person name="Argimon S."/>
            <person name="Zhang W."/>
            <person name="Yang X."/>
            <person name="Jeffery I.B."/>
            <person name="Cooney J.C."/>
            <person name="Kagawa T.F."/>
            <person name="Liu W."/>
            <person name="Song Y."/>
            <person name="Salvetti E."/>
            <person name="Wrobel A."/>
            <person name="Rasinkangas P."/>
            <person name="Parkhill J."/>
            <person name="Rea M.C."/>
            <person name="O'Sullivan O."/>
            <person name="Ritari J."/>
            <person name="Douillard F.P."/>
            <person name="Paul Ross R."/>
            <person name="Yang R."/>
            <person name="Briner A.E."/>
            <person name="Felis G.E."/>
            <person name="de Vos W.M."/>
            <person name="Barrangou R."/>
            <person name="Klaenhammer T.R."/>
            <person name="Caufield P.W."/>
            <person name="Cui Y."/>
            <person name="Zhang H."/>
            <person name="O'Toole P.W."/>
        </authorList>
    </citation>
    <scope>NUCLEOTIDE SEQUENCE [LARGE SCALE GENOMIC DNA]</scope>
    <source>
        <strain evidence="4 5">JCM 15530</strain>
    </source>
</reference>
<dbReference type="PANTHER" id="PTHR35841:SF1">
    <property type="entry name" value="PHOSPHONATES-BINDING PERIPLASMIC PROTEIN"/>
    <property type="match status" value="1"/>
</dbReference>
<sequence length="337" mass="35662">MKAATLVTLLMGSSLIMAACSNGSATGNADNKTLTVVFLPGDSAKEVTGARQAFSKEISKATGKKVNILTTTDYNVAIQSIASGKAQIALLGPDAYVEANAQNRQVQPLVTATGASGTLKDAQYHSYIMVPKNKASHYKVQGKYRLKKVAGQTMSFVSATSTSGFAVPAGAIKTALGVKQSSQLQQSGGVFKKVLYGGSHQGSALNLFNGDADVAAFDDIDMTPYGELIGNPNKAGVIYKVKKDAPAPFTKVAGAQSQAIAAYPVQNEPLVANRSQVSETDAAKIIQRLTSKQATNNPNFFAPINSKTHGIFTKKGKMHFIKVTDRWYEPTHKIIGK</sequence>
<protein>
    <submittedName>
        <fullName evidence="4">Phosphate phosphite phosphonate ABC transporter, periplasmic binding protein</fullName>
    </submittedName>
</protein>
<comment type="caution">
    <text evidence="4">The sequence shown here is derived from an EMBL/GenBank/DDBJ whole genome shotgun (WGS) entry which is preliminary data.</text>
</comment>
<dbReference type="Proteomes" id="UP000050911">
    <property type="component" value="Unassembled WGS sequence"/>
</dbReference>
<name>A0A0R1HYU9_9LACO</name>
<feature type="signal peptide" evidence="3">
    <location>
        <begin position="1"/>
        <end position="18"/>
    </location>
</feature>
<dbReference type="Pfam" id="PF12974">
    <property type="entry name" value="Phosphonate-bd"/>
    <property type="match status" value="1"/>
</dbReference>
<dbReference type="InterPro" id="IPR005770">
    <property type="entry name" value="PhnD"/>
</dbReference>
<organism evidence="4 5">
    <name type="scientific">Secundilactobacillus kimchicus JCM 15530</name>
    <dbReference type="NCBI Taxonomy" id="1302272"/>
    <lineage>
        <taxon>Bacteria</taxon>
        <taxon>Bacillati</taxon>
        <taxon>Bacillota</taxon>
        <taxon>Bacilli</taxon>
        <taxon>Lactobacillales</taxon>
        <taxon>Lactobacillaceae</taxon>
        <taxon>Secundilactobacillus</taxon>
    </lineage>
</organism>
<accession>A0A0R1HYU9</accession>
<dbReference type="AlphaFoldDB" id="A0A0R1HYU9"/>
<evidence type="ECO:0000313" key="5">
    <source>
        <dbReference type="Proteomes" id="UP000050911"/>
    </source>
</evidence>
<keyword evidence="2 3" id="KW-0732">Signal</keyword>
<evidence type="ECO:0000313" key="4">
    <source>
        <dbReference type="EMBL" id="KRK48634.1"/>
    </source>
</evidence>
<dbReference type="SUPFAM" id="SSF53850">
    <property type="entry name" value="Periplasmic binding protein-like II"/>
    <property type="match status" value="1"/>
</dbReference>